<keyword evidence="5" id="KW-1185">Reference proteome</keyword>
<dbReference type="PRINTS" id="PR00081">
    <property type="entry name" value="GDHRDH"/>
</dbReference>
<organism evidence="4 5">
    <name type="scientific">Sporolactobacillus inulinus CASD</name>
    <dbReference type="NCBI Taxonomy" id="1069536"/>
    <lineage>
        <taxon>Bacteria</taxon>
        <taxon>Bacillati</taxon>
        <taxon>Bacillota</taxon>
        <taxon>Bacilli</taxon>
        <taxon>Bacillales</taxon>
        <taxon>Sporolactobacillaceae</taxon>
        <taxon>Sporolactobacillus</taxon>
    </lineage>
</organism>
<dbReference type="Gene3D" id="3.40.50.720">
    <property type="entry name" value="NAD(P)-binding Rossmann-like Domain"/>
    <property type="match status" value="1"/>
</dbReference>
<dbReference type="EMBL" id="AFVQ02000010">
    <property type="protein sequence ID" value="KLI03838.1"/>
    <property type="molecule type" value="Genomic_DNA"/>
</dbReference>
<evidence type="ECO:0000313" key="5">
    <source>
        <dbReference type="Proteomes" id="UP000035553"/>
    </source>
</evidence>
<proteinExistence type="inferred from homology"/>
<protein>
    <submittedName>
        <fullName evidence="4">Short-chain dehydrogenase</fullName>
    </submittedName>
</protein>
<dbReference type="PRINTS" id="PR00080">
    <property type="entry name" value="SDRFAMILY"/>
</dbReference>
<comment type="caution">
    <text evidence="4">The sequence shown here is derived from an EMBL/GenBank/DDBJ whole genome shotgun (WGS) entry which is preliminary data.</text>
</comment>
<dbReference type="InterPro" id="IPR036291">
    <property type="entry name" value="NAD(P)-bd_dom_sf"/>
</dbReference>
<reference evidence="4 5" key="1">
    <citation type="journal article" date="2011" name="J. Bacteriol.">
        <title>Draft genome sequence of Sporolactobacillus inulinus strain CASD, an efficient D-lactic acid-producing bacterium with high-concentration lactate tolerance capability.</title>
        <authorList>
            <person name="Yu B."/>
            <person name="Su F."/>
            <person name="Wang L."/>
            <person name="Xu K."/>
            <person name="Zhao B."/>
            <person name="Xu P."/>
        </authorList>
    </citation>
    <scope>NUCLEOTIDE SEQUENCE [LARGE SCALE GENOMIC DNA]</scope>
    <source>
        <strain evidence="4 5">CASD</strain>
    </source>
</reference>
<evidence type="ECO:0000256" key="2">
    <source>
        <dbReference type="ARBA" id="ARBA00023002"/>
    </source>
</evidence>
<dbReference type="InterPro" id="IPR002347">
    <property type="entry name" value="SDR_fam"/>
</dbReference>
<evidence type="ECO:0000256" key="1">
    <source>
        <dbReference type="ARBA" id="ARBA00006484"/>
    </source>
</evidence>
<dbReference type="CDD" id="cd05233">
    <property type="entry name" value="SDR_c"/>
    <property type="match status" value="1"/>
</dbReference>
<dbReference type="PANTHER" id="PTHR42901:SF1">
    <property type="entry name" value="ALCOHOL DEHYDROGENASE"/>
    <property type="match status" value="1"/>
</dbReference>
<keyword evidence="2" id="KW-0560">Oxidoreductase</keyword>
<evidence type="ECO:0000256" key="3">
    <source>
        <dbReference type="RuleBase" id="RU000363"/>
    </source>
</evidence>
<comment type="similarity">
    <text evidence="1 3">Belongs to the short-chain dehydrogenases/reductases (SDR) family.</text>
</comment>
<dbReference type="AlphaFoldDB" id="A0A0U1QSS5"/>
<dbReference type="GO" id="GO:0016491">
    <property type="term" value="F:oxidoreductase activity"/>
    <property type="evidence" value="ECO:0007669"/>
    <property type="project" value="UniProtKB-KW"/>
</dbReference>
<dbReference type="PANTHER" id="PTHR42901">
    <property type="entry name" value="ALCOHOL DEHYDROGENASE"/>
    <property type="match status" value="1"/>
</dbReference>
<gene>
    <name evidence="4" type="ORF">SINU_00835</name>
</gene>
<name>A0A0U1QSS5_9BACL</name>
<dbReference type="SUPFAM" id="SSF51735">
    <property type="entry name" value="NAD(P)-binding Rossmann-fold domains"/>
    <property type="match status" value="1"/>
</dbReference>
<sequence>MVKTILITGATSGIGNAFAKLFAHEPVHLILVSRNEKMMGKMKDEMPHRNVTIIKKDLSAVNAAREVYQEVKQRGLVVDRLINNAGFGLIGRFDQVPIEPMSDMIRLNCSALTELSYYFLADIRSRSGKIMNVASTAAYQPGPYMTVYFATKAFVLSFSEALSEELKGSGVTVTALCPGPTHTNFGTTAHAENVRLFSRSMDAHRVAKLGYQAMERGKRVVIPGALNQFGAVAAKFLPRILGAKAVKMAVRPTKH</sequence>
<accession>A0A0U1QSS5</accession>
<dbReference type="Proteomes" id="UP000035553">
    <property type="component" value="Unassembled WGS sequence"/>
</dbReference>
<dbReference type="Pfam" id="PF00106">
    <property type="entry name" value="adh_short"/>
    <property type="match status" value="1"/>
</dbReference>
<dbReference type="OrthoDB" id="9793345at2"/>
<evidence type="ECO:0000313" key="4">
    <source>
        <dbReference type="EMBL" id="KLI03838.1"/>
    </source>
</evidence>
<dbReference type="RefSeq" id="WP_010025084.1">
    <property type="nucleotide sequence ID" value="NZ_AFVQ02000010.1"/>
</dbReference>
<dbReference type="PIRSF" id="PIRSF000126">
    <property type="entry name" value="11-beta-HSD1"/>
    <property type="match status" value="1"/>
</dbReference>
<dbReference type="STRING" id="1069536.SINU_00835"/>